<dbReference type="EMBL" id="ATLV01022215">
    <property type="status" value="NOT_ANNOTATED_CDS"/>
    <property type="molecule type" value="Genomic_DNA"/>
</dbReference>
<evidence type="ECO:0000313" key="3">
    <source>
        <dbReference type="Proteomes" id="UP000030765"/>
    </source>
</evidence>
<protein>
    <submittedName>
        <fullName evidence="1 2">Uncharacterized protein</fullName>
    </submittedName>
</protein>
<evidence type="ECO:0000313" key="2">
    <source>
        <dbReference type="EnsemblMetazoa" id="ASIC015300-PA"/>
    </source>
</evidence>
<evidence type="ECO:0000313" key="1">
    <source>
        <dbReference type="EMBL" id="KFB47272.1"/>
    </source>
</evidence>
<reference evidence="2" key="2">
    <citation type="submission" date="2020-05" db="UniProtKB">
        <authorList>
            <consortium name="EnsemblMetazoa"/>
        </authorList>
    </citation>
    <scope>IDENTIFICATION</scope>
</reference>
<keyword evidence="3" id="KW-1185">Reference proteome</keyword>
<proteinExistence type="predicted"/>
<dbReference type="EnsemblMetazoa" id="ASIC015300-RA">
    <property type="protein sequence ID" value="ASIC015300-PA"/>
    <property type="gene ID" value="ASIC015300"/>
</dbReference>
<reference evidence="1 3" key="1">
    <citation type="journal article" date="2014" name="BMC Genomics">
        <title>Genome sequence of Anopheles sinensis provides insight into genetics basis of mosquito competence for malaria parasites.</title>
        <authorList>
            <person name="Zhou D."/>
            <person name="Zhang D."/>
            <person name="Ding G."/>
            <person name="Shi L."/>
            <person name="Hou Q."/>
            <person name="Ye Y."/>
            <person name="Xu Y."/>
            <person name="Zhou H."/>
            <person name="Xiong C."/>
            <person name="Li S."/>
            <person name="Yu J."/>
            <person name="Hong S."/>
            <person name="Yu X."/>
            <person name="Zou P."/>
            <person name="Chen C."/>
            <person name="Chang X."/>
            <person name="Wang W."/>
            <person name="Lv Y."/>
            <person name="Sun Y."/>
            <person name="Ma L."/>
            <person name="Shen B."/>
            <person name="Zhu C."/>
        </authorList>
    </citation>
    <scope>NUCLEOTIDE SEQUENCE [LARGE SCALE GENOMIC DNA]</scope>
</reference>
<organism evidence="1">
    <name type="scientific">Anopheles sinensis</name>
    <name type="common">Mosquito</name>
    <dbReference type="NCBI Taxonomy" id="74873"/>
    <lineage>
        <taxon>Eukaryota</taxon>
        <taxon>Metazoa</taxon>
        <taxon>Ecdysozoa</taxon>
        <taxon>Arthropoda</taxon>
        <taxon>Hexapoda</taxon>
        <taxon>Insecta</taxon>
        <taxon>Pterygota</taxon>
        <taxon>Neoptera</taxon>
        <taxon>Endopterygota</taxon>
        <taxon>Diptera</taxon>
        <taxon>Nematocera</taxon>
        <taxon>Culicoidea</taxon>
        <taxon>Culicidae</taxon>
        <taxon>Anophelinae</taxon>
        <taxon>Anopheles</taxon>
    </lineage>
</organism>
<gene>
    <name evidence="1" type="ORF">ZHAS_00015300</name>
</gene>
<dbReference type="Proteomes" id="UP000030765">
    <property type="component" value="Unassembled WGS sequence"/>
</dbReference>
<sequence length="77" mass="8565">MADHRGIPSFSERCEVRDGNVESRIPDPRWEGRLFFEFFNFRGLFVSGRGGMGVAGEGAIGLSSSLAQTSWRRRSVA</sequence>
<dbReference type="EMBL" id="KE525330">
    <property type="protein sequence ID" value="KFB47272.1"/>
    <property type="molecule type" value="Genomic_DNA"/>
</dbReference>
<dbReference type="AlphaFoldDB" id="A0A084WAM8"/>
<name>A0A084WAM8_ANOSI</name>
<dbReference type="VEuPathDB" id="VectorBase:ASIC015300"/>
<accession>A0A084WAM8</accession>